<protein>
    <submittedName>
        <fullName evidence="2">Uncharacterized protein</fullName>
    </submittedName>
</protein>
<evidence type="ECO:0000313" key="3">
    <source>
        <dbReference type="Proteomes" id="UP000282170"/>
    </source>
</evidence>
<proteinExistence type="predicted"/>
<dbReference type="EMBL" id="CP023407">
    <property type="protein sequence ID" value="AYL34088.1"/>
    <property type="molecule type" value="Genomic_DNA"/>
</dbReference>
<dbReference type="KEGG" id="sfug:CNQ36_00765"/>
<evidence type="ECO:0000313" key="2">
    <source>
        <dbReference type="EMBL" id="AYL34088.1"/>
    </source>
</evidence>
<feature type="region of interest" description="Disordered" evidence="1">
    <location>
        <begin position="1"/>
        <end position="76"/>
    </location>
</feature>
<dbReference type="AlphaFoldDB" id="A0A494UWT1"/>
<organism evidence="2 3">
    <name type="scientific">Streptomyces fungicidicus</name>
    <dbReference type="NCBI Taxonomy" id="68203"/>
    <lineage>
        <taxon>Bacteria</taxon>
        <taxon>Bacillati</taxon>
        <taxon>Actinomycetota</taxon>
        <taxon>Actinomycetes</taxon>
        <taxon>Kitasatosporales</taxon>
        <taxon>Streptomycetaceae</taxon>
        <taxon>Streptomyces</taxon>
    </lineage>
</organism>
<feature type="compositionally biased region" description="Basic residues" evidence="1">
    <location>
        <begin position="10"/>
        <end position="33"/>
    </location>
</feature>
<accession>A0A494UWT1</accession>
<dbReference type="Proteomes" id="UP000282170">
    <property type="component" value="Chromosome"/>
</dbReference>
<keyword evidence="3" id="KW-1185">Reference proteome</keyword>
<sequence length="76" mass="8530">MPPSVDGQPLRRHPQRPRRRGRRVHRHRPGHPRAAKDVTDAIAAVLAKTDTRTRDLGGTSTKRGPRSAARAGRDRR</sequence>
<reference evidence="2 3" key="1">
    <citation type="submission" date="2017-09" db="EMBL/GenBank/DDBJ databases">
        <authorList>
            <person name="Zhang H."/>
            <person name="Hu S."/>
            <person name="Xu J."/>
            <person name="He Z."/>
        </authorList>
    </citation>
    <scope>NUCLEOTIDE SEQUENCE [LARGE SCALE GENOMIC DNA]</scope>
    <source>
        <strain evidence="2 3">TXX3120</strain>
    </source>
</reference>
<gene>
    <name evidence="2" type="ORF">CNQ36_00765</name>
</gene>
<name>A0A494UWT1_9ACTN</name>
<evidence type="ECO:0000256" key="1">
    <source>
        <dbReference type="SAM" id="MobiDB-lite"/>
    </source>
</evidence>